<dbReference type="RefSeq" id="WP_042747626.1">
    <property type="nucleotide sequence ID" value="NZ_AZSI01000004.1"/>
</dbReference>
<name>A0A084AE99_LACLC</name>
<evidence type="ECO:0000313" key="1">
    <source>
        <dbReference type="EMBL" id="KEY63628.1"/>
    </source>
</evidence>
<protein>
    <submittedName>
        <fullName evidence="1">Uncharacterized protein</fullName>
    </submittedName>
</protein>
<dbReference type="EMBL" id="AZSI01000004">
    <property type="protein sequence ID" value="KEY63628.1"/>
    <property type="molecule type" value="Genomic_DNA"/>
</dbReference>
<dbReference type="Proteomes" id="UP000028401">
    <property type="component" value="Unassembled WGS sequence"/>
</dbReference>
<gene>
    <name evidence="1" type="ORF">U725_00201</name>
</gene>
<reference evidence="1 2" key="1">
    <citation type="submission" date="2014-06" db="EMBL/GenBank/DDBJ databases">
        <title>Draft genome sequence of the putrescine producing strain Lactococcus lactis subsp cremoris GE214.</title>
        <authorList>
            <person name="Ladero V."/>
            <person name="Linares D.M."/>
            <person name="del Rio B."/>
            <person name="Mayo B."/>
            <person name="Martin M.C."/>
            <person name="Fernandez M."/>
            <person name="Alvarez M.A."/>
        </authorList>
    </citation>
    <scope>NUCLEOTIDE SEQUENCE [LARGE SCALE GENOMIC DNA]</scope>
    <source>
        <strain evidence="1 2">GE214</strain>
    </source>
</reference>
<dbReference type="AlphaFoldDB" id="A0A084AE99"/>
<dbReference type="PATRIC" id="fig|1415168.3.peg.211"/>
<organism evidence="1 2">
    <name type="scientific">Lactococcus cremoris subsp. cremoris GE214</name>
    <dbReference type="NCBI Taxonomy" id="1415168"/>
    <lineage>
        <taxon>Bacteria</taxon>
        <taxon>Bacillati</taxon>
        <taxon>Bacillota</taxon>
        <taxon>Bacilli</taxon>
        <taxon>Lactobacillales</taxon>
        <taxon>Streptococcaceae</taxon>
        <taxon>Lactococcus</taxon>
        <taxon>Lactococcus cremoris subsp. cremoris</taxon>
    </lineage>
</organism>
<evidence type="ECO:0000313" key="2">
    <source>
        <dbReference type="Proteomes" id="UP000028401"/>
    </source>
</evidence>
<accession>A0A084AE99</accession>
<sequence>MKIIGNINLDIRPSVNRFIAKEIKKYVAWLEVNHSLPKELRIIVTGASFIRSIDHEHVSSTFWAPFDKEEACYMKISTGDFWELEKWGKDSAIYSTLNSISHELIHYHQWLEDKELHGNETDKKATILTNEYVEYRGFPHGENRIHRWGWSGIPKYRKYKKTL</sequence>
<proteinExistence type="predicted"/>
<comment type="caution">
    <text evidence="1">The sequence shown here is derived from an EMBL/GenBank/DDBJ whole genome shotgun (WGS) entry which is preliminary data.</text>
</comment>